<proteinExistence type="predicted"/>
<evidence type="ECO:0008006" key="3">
    <source>
        <dbReference type="Google" id="ProtNLM"/>
    </source>
</evidence>
<dbReference type="Proteomes" id="UP001221302">
    <property type="component" value="Unassembled WGS sequence"/>
</dbReference>
<dbReference type="InterPro" id="IPR015943">
    <property type="entry name" value="WD40/YVTN_repeat-like_dom_sf"/>
</dbReference>
<name>A0AAE3TD34_9BACT</name>
<dbReference type="Gene3D" id="2.130.10.10">
    <property type="entry name" value="YVTN repeat-like/Quinoprotein amine dehydrogenase"/>
    <property type="match status" value="2"/>
</dbReference>
<organism evidence="1 2">
    <name type="scientific">Stygiobacter electus</name>
    <dbReference type="NCBI Taxonomy" id="3032292"/>
    <lineage>
        <taxon>Bacteria</taxon>
        <taxon>Pseudomonadati</taxon>
        <taxon>Ignavibacteriota</taxon>
        <taxon>Ignavibacteria</taxon>
        <taxon>Ignavibacteriales</taxon>
        <taxon>Melioribacteraceae</taxon>
        <taxon>Stygiobacter</taxon>
    </lineage>
</organism>
<dbReference type="AlphaFoldDB" id="A0AAE3TD34"/>
<dbReference type="InterPro" id="IPR002860">
    <property type="entry name" value="BNR_rpt"/>
</dbReference>
<sequence length="524" mass="58908">MNYKNFIVLVTFLINVSIIAQSIPLNYKLEERLNKISDTSPASNTIDRIFIQNNSTVWLGTSKGLSKTTDSGLTWTNFYDTKSFGKESISAVNFGLGAIWTACWHFENKLGSDIPVGNGLRYSTDGGINWVEIPQPVDAPDDSTIFYGNNKLRALPITAKEQNFIYDIAFTNNTVWIVSFSAGLRKSTDMGKTWQRVVLPPDNLNSIKPTDKLDFDLAPTSGNLKMRGNLNHRAFSIIAIGDTIYVGTAGGINKSIDGGISWVKFNHTNQSQPISGNFVLSLNYNSYDNSIWAATWKAEGTNEFYAISNSTNGGKSWNIFLADERIRDFGFKYKTNNNYDVFAVSSIGVFRSSNKGITWITSPYIIDEITKVELKPTIFLSVEANKINSSNYEIWIGTNDGLAKTIENENDFWNNKWKTFLSSSSSVSQNQSYAFPNPFNPKFDIARIKYKLQKNANVTLRIFDFGMNLVRTVVQNASRNASNELIEIWNGKDDNQNFVPNGVYFYRIDISDEQPLFGKIIVIM</sequence>
<dbReference type="Pfam" id="PF02012">
    <property type="entry name" value="BNR"/>
    <property type="match status" value="1"/>
</dbReference>
<evidence type="ECO:0000313" key="1">
    <source>
        <dbReference type="EMBL" id="MDF1612106.1"/>
    </source>
</evidence>
<gene>
    <name evidence="1" type="ORF">P0M35_08085</name>
</gene>
<reference evidence="1" key="1">
    <citation type="submission" date="2023-03" db="EMBL/GenBank/DDBJ databases">
        <title>Stygiobacter electus gen. nov., sp. nov., facultatively anaerobic thermotolerant bacterium of the class Ignavibacteria from a well of Yessentuki mineral water deposit.</title>
        <authorList>
            <person name="Podosokorskaya O.A."/>
            <person name="Elcheninov A.G."/>
            <person name="Petrova N.F."/>
            <person name="Zavarzina D.G."/>
            <person name="Kublanov I.V."/>
            <person name="Merkel A.Y."/>
        </authorList>
    </citation>
    <scope>NUCLEOTIDE SEQUENCE</scope>
    <source>
        <strain evidence="1">09-Me</strain>
    </source>
</reference>
<dbReference type="CDD" id="cd15482">
    <property type="entry name" value="Sialidase_non-viral"/>
    <property type="match status" value="1"/>
</dbReference>
<dbReference type="EMBL" id="JARGDL010000010">
    <property type="protein sequence ID" value="MDF1612106.1"/>
    <property type="molecule type" value="Genomic_DNA"/>
</dbReference>
<comment type="caution">
    <text evidence="1">The sequence shown here is derived from an EMBL/GenBank/DDBJ whole genome shotgun (WGS) entry which is preliminary data.</text>
</comment>
<protein>
    <recommendedName>
        <fullName evidence="3">Secretion system C-terminal sorting domain-containing protein</fullName>
    </recommendedName>
</protein>
<dbReference type="Gene3D" id="2.60.40.4070">
    <property type="match status" value="1"/>
</dbReference>
<accession>A0AAE3TD34</accession>
<evidence type="ECO:0000313" key="2">
    <source>
        <dbReference type="Proteomes" id="UP001221302"/>
    </source>
</evidence>
<dbReference type="RefSeq" id="WP_321535874.1">
    <property type="nucleotide sequence ID" value="NZ_JARGDL010000010.1"/>
</dbReference>
<keyword evidence="2" id="KW-1185">Reference proteome</keyword>
<dbReference type="SUPFAM" id="SSF110296">
    <property type="entry name" value="Oligoxyloglucan reducing end-specific cellobiohydrolase"/>
    <property type="match status" value="1"/>
</dbReference>